<keyword evidence="3" id="KW-1185">Reference proteome</keyword>
<organism evidence="1 4">
    <name type="scientific">Micromonospora terminaliae</name>
    <dbReference type="NCBI Taxonomy" id="1914461"/>
    <lineage>
        <taxon>Bacteria</taxon>
        <taxon>Bacillati</taxon>
        <taxon>Actinomycetota</taxon>
        <taxon>Actinomycetes</taxon>
        <taxon>Micromonosporales</taxon>
        <taxon>Micromonosporaceae</taxon>
        <taxon>Micromonospora</taxon>
    </lineage>
</organism>
<sequence length="338" mass="36217">MDKGDSAAVTNGGVKRFAHCCAFVAAAVMVLLTACAPEEASQPRRLGVTDAAHVDDIAWSADRRLFALYSTGSKDQPDLAQFTDDGVLSPIELDANGFCPQADFFDLAPLPNGALGAVVTCDEAGERFAVRIEGRKLVRLASLGAPNRLIKWNHDMRTGWLELLTGDCMSLGLFQNGEAMAFPSYKPTDVLAWDLRAASLENANCQKPGRAGFADVDAEGKLYLLASNRAMGLSEKPDVPWQPLVFDQYSKQLRKFGPEFTEPYDLAVVPNSDSVVVSGVQDGRRGVWQVFAESGKVALLASGDFRAVCAAPDGSQIAIVRSTGSKDEVLEIGTVKGK</sequence>
<accession>A0AAJ3DIP3</accession>
<dbReference type="SUPFAM" id="SSF82171">
    <property type="entry name" value="DPP6 N-terminal domain-like"/>
    <property type="match status" value="1"/>
</dbReference>
<dbReference type="RefSeq" id="WP_154226582.1">
    <property type="nucleotide sequence ID" value="NZ_JAAHBZ010000003.1"/>
</dbReference>
<reference evidence="2 3" key="1">
    <citation type="submission" date="2019-10" db="EMBL/GenBank/DDBJ databases">
        <title>Genome Sequence of Micromonospora terminaliae DSM 101760.</title>
        <authorList>
            <person name="Guo L."/>
        </authorList>
    </citation>
    <scope>NUCLEOTIDE SEQUENCE [LARGE SCALE GENOMIC DNA]</scope>
    <source>
        <strain evidence="2 3">DSM 101760</strain>
    </source>
</reference>
<name>A0AAJ3DIP3_9ACTN</name>
<dbReference type="Proteomes" id="UP000477779">
    <property type="component" value="Unassembled WGS sequence"/>
</dbReference>
<evidence type="ECO:0000313" key="3">
    <source>
        <dbReference type="Proteomes" id="UP000402241"/>
    </source>
</evidence>
<evidence type="ECO:0000313" key="2">
    <source>
        <dbReference type="EMBL" id="QGL47232.1"/>
    </source>
</evidence>
<dbReference type="PROSITE" id="PS51257">
    <property type="entry name" value="PROKAR_LIPOPROTEIN"/>
    <property type="match status" value="1"/>
</dbReference>
<proteinExistence type="predicted"/>
<dbReference type="EMBL" id="CP045309">
    <property type="protein sequence ID" value="QGL47232.1"/>
    <property type="molecule type" value="Genomic_DNA"/>
</dbReference>
<dbReference type="EMBL" id="JAAHBZ010000003">
    <property type="protein sequence ID" value="NES28009.1"/>
    <property type="molecule type" value="Genomic_DNA"/>
</dbReference>
<evidence type="ECO:0000313" key="1">
    <source>
        <dbReference type="EMBL" id="NES28009.1"/>
    </source>
</evidence>
<protein>
    <submittedName>
        <fullName evidence="1">Uncharacterized protein</fullName>
    </submittedName>
</protein>
<gene>
    <name evidence="1" type="ORF">G3561_10635</name>
    <name evidence="2" type="ORF">GCE86_09395</name>
</gene>
<evidence type="ECO:0000313" key="4">
    <source>
        <dbReference type="Proteomes" id="UP000477779"/>
    </source>
</evidence>
<dbReference type="Proteomes" id="UP000402241">
    <property type="component" value="Chromosome"/>
</dbReference>
<reference evidence="1 4" key="2">
    <citation type="submission" date="2020-02" db="EMBL/GenBank/DDBJ databases">
        <title>WGS of Micromonospora spp. isolated from hot spring.</title>
        <authorList>
            <person name="Thawai C."/>
        </authorList>
    </citation>
    <scope>NUCLEOTIDE SEQUENCE [LARGE SCALE GENOMIC DNA]</scope>
    <source>
        <strain evidence="1 4">TMS7</strain>
    </source>
</reference>
<dbReference type="AlphaFoldDB" id="A0AAJ3DIP3"/>